<comment type="caution">
    <text evidence="1">The sequence shown here is derived from an EMBL/GenBank/DDBJ whole genome shotgun (WGS) entry which is preliminary data.</text>
</comment>
<name>W4RRP5_9BACI</name>
<organism evidence="1 2">
    <name type="scientific">Mesobacillus boroniphilus JCM 21738</name>
    <dbReference type="NCBI Taxonomy" id="1294265"/>
    <lineage>
        <taxon>Bacteria</taxon>
        <taxon>Bacillati</taxon>
        <taxon>Bacillota</taxon>
        <taxon>Bacilli</taxon>
        <taxon>Bacillales</taxon>
        <taxon>Bacillaceae</taxon>
        <taxon>Mesobacillus</taxon>
    </lineage>
</organism>
<gene>
    <name evidence="1" type="ORF">JCM21738_4057</name>
</gene>
<proteinExistence type="predicted"/>
<keyword evidence="2" id="KW-1185">Reference proteome</keyword>
<evidence type="ECO:0000313" key="2">
    <source>
        <dbReference type="Proteomes" id="UP000018949"/>
    </source>
</evidence>
<accession>W4RRP5</accession>
<reference evidence="1 2" key="1">
    <citation type="submission" date="2013-12" db="EMBL/GenBank/DDBJ databases">
        <title>NBRP : Genome information of microbial organism related human and environment.</title>
        <authorList>
            <person name="Hattori M."/>
            <person name="Oshima K."/>
            <person name="Inaba H."/>
            <person name="Suda W."/>
            <person name="Sakamoto M."/>
            <person name="Iino T."/>
            <person name="Kitahara M."/>
            <person name="Oshida Y."/>
            <person name="Iida T."/>
            <person name="Kudo T."/>
            <person name="Itoh T."/>
            <person name="Ahmed I."/>
            <person name="Ohkuma M."/>
        </authorList>
    </citation>
    <scope>NUCLEOTIDE SEQUENCE [LARGE SCALE GENOMIC DNA]</scope>
    <source>
        <strain evidence="1 2">JCM 21738</strain>
    </source>
</reference>
<protein>
    <submittedName>
        <fullName evidence="1">Uncharacterized protein</fullName>
    </submittedName>
</protein>
<dbReference type="EMBL" id="BAUW01000064">
    <property type="protein sequence ID" value="GAE47110.1"/>
    <property type="molecule type" value="Genomic_DNA"/>
</dbReference>
<dbReference type="eggNOG" id="ENOG502ZWX4">
    <property type="taxonomic scope" value="Bacteria"/>
</dbReference>
<dbReference type="AlphaFoldDB" id="W4RRP5"/>
<dbReference type="Proteomes" id="UP000018949">
    <property type="component" value="Unassembled WGS sequence"/>
</dbReference>
<dbReference type="RefSeq" id="WP_023625913.1">
    <property type="nucleotide sequence ID" value="NZ_BAUW01000064.1"/>
</dbReference>
<sequence length="67" mass="8037">MKNLTDKEKNELVLESLDWKIKKHVKETVLDERDDLEQEIRIKIMEKLPELLDQEAPGFIDFTKKIK</sequence>
<evidence type="ECO:0000313" key="1">
    <source>
        <dbReference type="EMBL" id="GAE47110.1"/>
    </source>
</evidence>